<sequence length="110" mass="12507">MMDFLAFCHSEISIMDKSQLGLCKLMQQLCSDLSWWPVVLCSIPPFISHFFFLLNDPSFLLLSLRNPVERIFFSGTGASQLSHWTGTKAEDRSAVTDNFNDTFLPPELES</sequence>
<gene>
    <name evidence="1" type="ORF">CRENBAI_022373</name>
</gene>
<protein>
    <submittedName>
        <fullName evidence="1">Uncharacterized protein</fullName>
    </submittedName>
</protein>
<evidence type="ECO:0000313" key="2">
    <source>
        <dbReference type="Proteomes" id="UP001311232"/>
    </source>
</evidence>
<dbReference type="Proteomes" id="UP001311232">
    <property type="component" value="Unassembled WGS sequence"/>
</dbReference>
<accession>A0AAV9RM02</accession>
<name>A0AAV9RM02_9TELE</name>
<dbReference type="EMBL" id="JAHHUM010001730">
    <property type="protein sequence ID" value="KAK5610001.1"/>
    <property type="molecule type" value="Genomic_DNA"/>
</dbReference>
<evidence type="ECO:0000313" key="1">
    <source>
        <dbReference type="EMBL" id="KAK5610001.1"/>
    </source>
</evidence>
<comment type="caution">
    <text evidence="1">The sequence shown here is derived from an EMBL/GenBank/DDBJ whole genome shotgun (WGS) entry which is preliminary data.</text>
</comment>
<organism evidence="1 2">
    <name type="scientific">Crenichthys baileyi</name>
    <name type="common">White River springfish</name>
    <dbReference type="NCBI Taxonomy" id="28760"/>
    <lineage>
        <taxon>Eukaryota</taxon>
        <taxon>Metazoa</taxon>
        <taxon>Chordata</taxon>
        <taxon>Craniata</taxon>
        <taxon>Vertebrata</taxon>
        <taxon>Euteleostomi</taxon>
        <taxon>Actinopterygii</taxon>
        <taxon>Neopterygii</taxon>
        <taxon>Teleostei</taxon>
        <taxon>Neoteleostei</taxon>
        <taxon>Acanthomorphata</taxon>
        <taxon>Ovalentaria</taxon>
        <taxon>Atherinomorphae</taxon>
        <taxon>Cyprinodontiformes</taxon>
        <taxon>Goodeidae</taxon>
        <taxon>Crenichthys</taxon>
    </lineage>
</organism>
<dbReference type="AlphaFoldDB" id="A0AAV9RM02"/>
<proteinExistence type="predicted"/>
<reference evidence="1 2" key="1">
    <citation type="submission" date="2021-06" db="EMBL/GenBank/DDBJ databases">
        <authorList>
            <person name="Palmer J.M."/>
        </authorList>
    </citation>
    <scope>NUCLEOTIDE SEQUENCE [LARGE SCALE GENOMIC DNA]</scope>
    <source>
        <strain evidence="1 2">MEX-2019</strain>
        <tissue evidence="1">Muscle</tissue>
    </source>
</reference>
<keyword evidence="2" id="KW-1185">Reference proteome</keyword>